<dbReference type="Gene3D" id="3.40.50.1240">
    <property type="entry name" value="Phosphoglycerate mutase-like"/>
    <property type="match status" value="1"/>
</dbReference>
<dbReference type="Pfam" id="PF00300">
    <property type="entry name" value="His_Phos_1"/>
    <property type="match status" value="1"/>
</dbReference>
<proteinExistence type="predicted"/>
<dbReference type="InterPro" id="IPR050275">
    <property type="entry name" value="PGM_Phosphatase"/>
</dbReference>
<dbReference type="SMART" id="SM00855">
    <property type="entry name" value="PGAM"/>
    <property type="match status" value="1"/>
</dbReference>
<reference evidence="2" key="1">
    <citation type="journal article" date="2014" name="Int. J. Syst. Evol. Microbiol.">
        <title>Complete genome sequence of Corynebacterium casei LMG S-19264T (=DSM 44701T), isolated from a smear-ripened cheese.</title>
        <authorList>
            <consortium name="US DOE Joint Genome Institute (JGI-PGF)"/>
            <person name="Walter F."/>
            <person name="Albersmeier A."/>
            <person name="Kalinowski J."/>
            <person name="Ruckert C."/>
        </authorList>
    </citation>
    <scope>NUCLEOTIDE SEQUENCE</scope>
    <source>
        <strain evidence="2">CGMCC 1.16067</strain>
    </source>
</reference>
<keyword evidence="3" id="KW-1185">Reference proteome</keyword>
<dbReference type="GO" id="GO:0005737">
    <property type="term" value="C:cytoplasm"/>
    <property type="evidence" value="ECO:0007669"/>
    <property type="project" value="TreeGrafter"/>
</dbReference>
<dbReference type="AlphaFoldDB" id="A0A917BIU2"/>
<feature type="compositionally biased region" description="Acidic residues" evidence="1">
    <location>
        <begin position="234"/>
        <end position="247"/>
    </location>
</feature>
<accession>A0A917BIU2</accession>
<dbReference type="CDD" id="cd07067">
    <property type="entry name" value="HP_PGM_like"/>
    <property type="match status" value="1"/>
</dbReference>
<dbReference type="PANTHER" id="PTHR48100">
    <property type="entry name" value="BROAD-SPECIFICITY PHOSPHATASE YOR283W-RELATED"/>
    <property type="match status" value="1"/>
</dbReference>
<name>A0A917BIU2_9ACTN</name>
<dbReference type="InterPro" id="IPR029033">
    <property type="entry name" value="His_PPase_superfam"/>
</dbReference>
<dbReference type="RefSeq" id="WP_188779539.1">
    <property type="nucleotide sequence ID" value="NZ_BMKQ01000001.1"/>
</dbReference>
<evidence type="ECO:0000256" key="1">
    <source>
        <dbReference type="SAM" id="MobiDB-lite"/>
    </source>
</evidence>
<dbReference type="EMBL" id="BMKQ01000001">
    <property type="protein sequence ID" value="GGF45233.1"/>
    <property type="molecule type" value="Genomic_DNA"/>
</dbReference>
<dbReference type="Proteomes" id="UP000649179">
    <property type="component" value="Unassembled WGS sequence"/>
</dbReference>
<gene>
    <name evidence="2" type="ORF">GCM10011519_18860</name>
</gene>
<reference evidence="2" key="2">
    <citation type="submission" date="2020-09" db="EMBL/GenBank/DDBJ databases">
        <authorList>
            <person name="Sun Q."/>
            <person name="Zhou Y."/>
        </authorList>
    </citation>
    <scope>NUCLEOTIDE SEQUENCE</scope>
    <source>
        <strain evidence="2">CGMCC 1.16067</strain>
    </source>
</reference>
<sequence length="247" mass="26612">MSAPGTTVHLVRHGEVYNPHGVLYGRAPGYRLSRRGEAMADRVGEALATRDVVAVTASPLERAQQTAGPLAALLGLEIGTDERIIESENFFEGARFTIRRGLLLNPQAWPKLWNPFRPSWGEAYDEVAARMWAAVLDARAAAEGHEAVLVSHQLPVWVCRLHAEGRRLWHDPRSRQCTLCSVTSVVFGGEDGTDVVAVGYAEPAADLIPVADRRANFSSGGAGEMLPGVAPGSEQEEAAEAEVDGPR</sequence>
<comment type="caution">
    <text evidence="2">The sequence shown here is derived from an EMBL/GenBank/DDBJ whole genome shotgun (WGS) entry which is preliminary data.</text>
</comment>
<feature type="region of interest" description="Disordered" evidence="1">
    <location>
        <begin position="219"/>
        <end position="247"/>
    </location>
</feature>
<dbReference type="InterPro" id="IPR013078">
    <property type="entry name" value="His_Pase_superF_clade-1"/>
</dbReference>
<dbReference type="GO" id="GO:0016791">
    <property type="term" value="F:phosphatase activity"/>
    <property type="evidence" value="ECO:0007669"/>
    <property type="project" value="TreeGrafter"/>
</dbReference>
<protein>
    <submittedName>
        <fullName evidence="2">Phosphoglycerate mutase</fullName>
    </submittedName>
</protein>
<evidence type="ECO:0000313" key="3">
    <source>
        <dbReference type="Proteomes" id="UP000649179"/>
    </source>
</evidence>
<dbReference type="SUPFAM" id="SSF53254">
    <property type="entry name" value="Phosphoglycerate mutase-like"/>
    <property type="match status" value="1"/>
</dbReference>
<evidence type="ECO:0000313" key="2">
    <source>
        <dbReference type="EMBL" id="GGF45233.1"/>
    </source>
</evidence>
<organism evidence="2 3">
    <name type="scientific">Marmoricola endophyticus</name>
    <dbReference type="NCBI Taxonomy" id="2040280"/>
    <lineage>
        <taxon>Bacteria</taxon>
        <taxon>Bacillati</taxon>
        <taxon>Actinomycetota</taxon>
        <taxon>Actinomycetes</taxon>
        <taxon>Propionibacteriales</taxon>
        <taxon>Nocardioidaceae</taxon>
        <taxon>Marmoricola</taxon>
    </lineage>
</organism>
<dbReference type="PANTHER" id="PTHR48100:SF51">
    <property type="entry name" value="PHOSPHOGLYCERATE MUTASE"/>
    <property type="match status" value="1"/>
</dbReference>